<dbReference type="InterPro" id="IPR001206">
    <property type="entry name" value="Diacylglycerol_kinase_cat_dom"/>
</dbReference>
<evidence type="ECO:0000256" key="5">
    <source>
        <dbReference type="SAM" id="MobiDB-lite"/>
    </source>
</evidence>
<dbReference type="GO" id="GO:0005524">
    <property type="term" value="F:ATP binding"/>
    <property type="evidence" value="ECO:0007669"/>
    <property type="project" value="UniProtKB-KW"/>
</dbReference>
<evidence type="ECO:0000313" key="8">
    <source>
        <dbReference type="Proteomes" id="UP000734854"/>
    </source>
</evidence>
<evidence type="ECO:0000313" key="7">
    <source>
        <dbReference type="EMBL" id="KAG6476629.1"/>
    </source>
</evidence>
<evidence type="ECO:0000256" key="1">
    <source>
        <dbReference type="ARBA" id="ARBA00022679"/>
    </source>
</evidence>
<dbReference type="SMART" id="SM00046">
    <property type="entry name" value="DAGKc"/>
    <property type="match status" value="1"/>
</dbReference>
<comment type="caution">
    <text evidence="7">The sequence shown here is derived from an EMBL/GenBank/DDBJ whole genome shotgun (WGS) entry which is preliminary data.</text>
</comment>
<dbReference type="GO" id="GO:0001729">
    <property type="term" value="F:ceramide kinase activity"/>
    <property type="evidence" value="ECO:0007669"/>
    <property type="project" value="TreeGrafter"/>
</dbReference>
<evidence type="ECO:0000256" key="4">
    <source>
        <dbReference type="ARBA" id="ARBA00022840"/>
    </source>
</evidence>
<evidence type="ECO:0000256" key="2">
    <source>
        <dbReference type="ARBA" id="ARBA00022741"/>
    </source>
</evidence>
<reference evidence="7 8" key="1">
    <citation type="submission" date="2020-08" db="EMBL/GenBank/DDBJ databases">
        <title>Plant Genome Project.</title>
        <authorList>
            <person name="Zhang R.-G."/>
        </authorList>
    </citation>
    <scope>NUCLEOTIDE SEQUENCE [LARGE SCALE GENOMIC DNA]</scope>
    <source>
        <tissue evidence="7">Rhizome</tissue>
    </source>
</reference>
<feature type="compositionally biased region" description="Polar residues" evidence="5">
    <location>
        <begin position="493"/>
        <end position="503"/>
    </location>
</feature>
<feature type="region of interest" description="Disordered" evidence="5">
    <location>
        <begin position="1"/>
        <end position="57"/>
    </location>
</feature>
<feature type="region of interest" description="Disordered" evidence="5">
    <location>
        <begin position="474"/>
        <end position="511"/>
    </location>
</feature>
<feature type="compositionally biased region" description="Polar residues" evidence="5">
    <location>
        <begin position="536"/>
        <end position="545"/>
    </location>
</feature>
<protein>
    <recommendedName>
        <fullName evidence="6">DAGKc domain-containing protein</fullName>
    </recommendedName>
</protein>
<feature type="domain" description="DAGKc" evidence="6">
    <location>
        <begin position="234"/>
        <end position="373"/>
    </location>
</feature>
<feature type="compositionally biased region" description="Polar residues" evidence="5">
    <location>
        <begin position="1"/>
        <end position="10"/>
    </location>
</feature>
<gene>
    <name evidence="7" type="ORF">ZIOFF_065874</name>
</gene>
<dbReference type="InterPro" id="IPR050187">
    <property type="entry name" value="Lipid_Phosphate_FormReg"/>
</dbReference>
<dbReference type="PROSITE" id="PS50146">
    <property type="entry name" value="DAGK"/>
    <property type="match status" value="1"/>
</dbReference>
<dbReference type="GO" id="GO:0016020">
    <property type="term" value="C:membrane"/>
    <property type="evidence" value="ECO:0007669"/>
    <property type="project" value="GOC"/>
</dbReference>
<feature type="region of interest" description="Disordered" evidence="5">
    <location>
        <begin position="525"/>
        <end position="557"/>
    </location>
</feature>
<dbReference type="Proteomes" id="UP000734854">
    <property type="component" value="Unassembled WGS sequence"/>
</dbReference>
<dbReference type="EMBL" id="JACMSC010000018">
    <property type="protein sequence ID" value="KAG6476629.1"/>
    <property type="molecule type" value="Genomic_DNA"/>
</dbReference>
<dbReference type="Gene3D" id="3.40.50.10330">
    <property type="entry name" value="Probable inorganic polyphosphate/atp-NAD kinase, domain 1"/>
    <property type="match status" value="1"/>
</dbReference>
<dbReference type="AlphaFoldDB" id="A0A8J5EXV9"/>
<name>A0A8J5EXV9_ZINOF</name>
<keyword evidence="1" id="KW-0808">Transferase</keyword>
<feature type="compositionally biased region" description="Polar residues" evidence="5">
    <location>
        <begin position="474"/>
        <end position="483"/>
    </location>
</feature>
<evidence type="ECO:0000259" key="6">
    <source>
        <dbReference type="PROSITE" id="PS50146"/>
    </source>
</evidence>
<dbReference type="Pfam" id="PF00781">
    <property type="entry name" value="DAGK_cat"/>
    <property type="match status" value="1"/>
</dbReference>
<accession>A0A8J5EXV9</accession>
<dbReference type="Gene3D" id="2.60.200.40">
    <property type="match status" value="2"/>
</dbReference>
<proteinExistence type="predicted"/>
<organism evidence="7 8">
    <name type="scientific">Zingiber officinale</name>
    <name type="common">Ginger</name>
    <name type="synonym">Amomum zingiber</name>
    <dbReference type="NCBI Taxonomy" id="94328"/>
    <lineage>
        <taxon>Eukaryota</taxon>
        <taxon>Viridiplantae</taxon>
        <taxon>Streptophyta</taxon>
        <taxon>Embryophyta</taxon>
        <taxon>Tracheophyta</taxon>
        <taxon>Spermatophyta</taxon>
        <taxon>Magnoliopsida</taxon>
        <taxon>Liliopsida</taxon>
        <taxon>Zingiberales</taxon>
        <taxon>Zingiberaceae</taxon>
        <taxon>Zingiber</taxon>
    </lineage>
</organism>
<dbReference type="InterPro" id="IPR045540">
    <property type="entry name" value="YegS/DAGK_C"/>
</dbReference>
<dbReference type="PANTHER" id="PTHR12358">
    <property type="entry name" value="SPHINGOSINE KINASE"/>
    <property type="match status" value="1"/>
</dbReference>
<dbReference type="Pfam" id="PF19279">
    <property type="entry name" value="YegS_C"/>
    <property type="match status" value="1"/>
</dbReference>
<keyword evidence="8" id="KW-1185">Reference proteome</keyword>
<keyword evidence="3" id="KW-0418">Kinase</keyword>
<dbReference type="SUPFAM" id="SSF111331">
    <property type="entry name" value="NAD kinase/diacylglycerol kinase-like"/>
    <property type="match status" value="1"/>
</dbReference>
<dbReference type="GO" id="GO:0006672">
    <property type="term" value="P:ceramide metabolic process"/>
    <property type="evidence" value="ECO:0007669"/>
    <property type="project" value="TreeGrafter"/>
</dbReference>
<dbReference type="InterPro" id="IPR017438">
    <property type="entry name" value="ATP-NAD_kinase_N"/>
</dbReference>
<feature type="region of interest" description="Disordered" evidence="5">
    <location>
        <begin position="579"/>
        <end position="601"/>
    </location>
</feature>
<dbReference type="InterPro" id="IPR016064">
    <property type="entry name" value="NAD/diacylglycerol_kinase_sf"/>
</dbReference>
<sequence>MQDSTDQHQVVGSPKGTLKQSLRRLSGKKSPTVKGQLSSPTVFPEKRGKAKSLKKTDGSIAIEESEKAKPHEHRIDIGDEKSDLLGYVIFIGKLTLDKKVKSSSVDQQQEIGTSISNVLEAKLTSKALIWGSSILSINEVVSVSYHAGVRYFTVHAYPTKRRSCGLCCFLKPQRVQKDFRFLASSSQEALQWVQGFADQQCSINSLPHPMTSKKQEPDIVSDEPLFDLPYIRCRSPPSILVILNPRSGHGRSSKVFHSKVEPIFKLAGFKMEVVRTTYAGHARNLASTVNFSTCPDGIVCIGGDGIVNEVLNGLLTRENQQEAISMPIGVIPAGSDNSLIWTVLGVRDPISAAMAIVKGGLTATDVLTVKWIQNDITHFGTTVSYFGFLSDEFKSSAVLELSEKYQKRCGPLRYFVAGFLKFLCLPKYSFDVEYLPNTKVANPEAKNSVEQHKIDMSDLYLDIMQRSRKEGLTRASSLSSIDSIRTPGGDLETTGSTTASSEPSEFVRALDSKSKRLSLGRNLMTEPDEVLHPQPHLSSNPSGPRTRSKSRTDRTWAGLTVTTDAKSSWAPTSLYDKEDISSTVSDPGPIWDSEPKWDTQPKWDAEPNWETEKHIELPGPPLDDIELGMKEELVPSLEEKWIVKKGRFLAVLVCNHSCKTVQSLSSQVIAPKAEHDDNCLDLLLINGSGRLRLLKFFMYLQFGRHLSLPYVDYVKVKSVKIKPAANTNNGCGIDGELLHVDGQALCSLLPEQCRLIGRRAQEHAYM</sequence>
<evidence type="ECO:0000256" key="3">
    <source>
        <dbReference type="ARBA" id="ARBA00022777"/>
    </source>
</evidence>
<dbReference type="PANTHER" id="PTHR12358:SF111">
    <property type="entry name" value="CERAMIDE KINASE, ISOFORM A"/>
    <property type="match status" value="1"/>
</dbReference>
<keyword evidence="2" id="KW-0547">Nucleotide-binding</keyword>
<keyword evidence="4" id="KW-0067">ATP-binding</keyword>